<dbReference type="InterPro" id="IPR001969">
    <property type="entry name" value="Aspartic_peptidase_AS"/>
</dbReference>
<evidence type="ECO:0000256" key="2">
    <source>
        <dbReference type="SAM" id="MobiDB-lite"/>
    </source>
</evidence>
<dbReference type="InterPro" id="IPR001995">
    <property type="entry name" value="Peptidase_A2_cat"/>
</dbReference>
<evidence type="ECO:0000313" key="5">
    <source>
        <dbReference type="Proteomes" id="UP000271162"/>
    </source>
</evidence>
<organism evidence="6">
    <name type="scientific">Nippostrongylus brasiliensis</name>
    <name type="common">Rat hookworm</name>
    <dbReference type="NCBI Taxonomy" id="27835"/>
    <lineage>
        <taxon>Eukaryota</taxon>
        <taxon>Metazoa</taxon>
        <taxon>Ecdysozoa</taxon>
        <taxon>Nematoda</taxon>
        <taxon>Chromadorea</taxon>
        <taxon>Rhabditida</taxon>
        <taxon>Rhabditina</taxon>
        <taxon>Rhabditomorpha</taxon>
        <taxon>Strongyloidea</taxon>
        <taxon>Heligmosomidae</taxon>
        <taxon>Nippostrongylus</taxon>
    </lineage>
</organism>
<keyword evidence="1" id="KW-0378">Hydrolase</keyword>
<dbReference type="SUPFAM" id="SSF50630">
    <property type="entry name" value="Acid proteases"/>
    <property type="match status" value="1"/>
</dbReference>
<evidence type="ECO:0000259" key="3">
    <source>
        <dbReference type="PROSITE" id="PS50175"/>
    </source>
</evidence>
<dbReference type="Proteomes" id="UP000271162">
    <property type="component" value="Unassembled WGS sequence"/>
</dbReference>
<feature type="region of interest" description="Disordered" evidence="2">
    <location>
        <begin position="1"/>
        <end position="31"/>
    </location>
</feature>
<accession>A0A158QX53</accession>
<dbReference type="GO" id="GO:0006508">
    <property type="term" value="P:proteolysis"/>
    <property type="evidence" value="ECO:0007669"/>
    <property type="project" value="InterPro"/>
</dbReference>
<proteinExistence type="predicted"/>
<evidence type="ECO:0000313" key="4">
    <source>
        <dbReference type="EMBL" id="VDL69830.1"/>
    </source>
</evidence>
<dbReference type="Gene3D" id="2.40.70.10">
    <property type="entry name" value="Acid Proteases"/>
    <property type="match status" value="1"/>
</dbReference>
<dbReference type="PROSITE" id="PS50175">
    <property type="entry name" value="ASP_PROT_RETROV"/>
    <property type="match status" value="1"/>
</dbReference>
<dbReference type="Pfam" id="PF13975">
    <property type="entry name" value="gag-asp_proteas"/>
    <property type="match status" value="1"/>
</dbReference>
<protein>
    <submittedName>
        <fullName evidence="6">Peptidase A2 domain-containing protein</fullName>
    </submittedName>
</protein>
<dbReference type="STRING" id="27835.A0A158QX53"/>
<dbReference type="EMBL" id="UYSL01019787">
    <property type="protein sequence ID" value="VDL69830.1"/>
    <property type="molecule type" value="Genomic_DNA"/>
</dbReference>
<dbReference type="CDD" id="cd00303">
    <property type="entry name" value="retropepsin_like"/>
    <property type="match status" value="1"/>
</dbReference>
<dbReference type="GO" id="GO:0004190">
    <property type="term" value="F:aspartic-type endopeptidase activity"/>
    <property type="evidence" value="ECO:0007669"/>
    <property type="project" value="InterPro"/>
</dbReference>
<dbReference type="AlphaFoldDB" id="A0A158QX53"/>
<sequence>MDVDQVEDDVLLRTPSEQSEEVTDDARSERSSITVNTLTERLKMMGESFSNTSASDKVTEPTQQEMMGKEVTALLDTGSEISIVPLAVLKRARLEGVDLDQYVQRIPRVDAVIRNASGTVMHFLDTVRLQVKLHGKTVTVPFYIGDRLDEVVILGTNALELLGLKLLTVTETDNEPDTSWLARVKERTFIPAHSSRKVEIESSLPAGDYVLLANDNSIESDLFVPFIDRDVDIEGREMFRYNNPPHGCDPYI</sequence>
<dbReference type="PROSITE" id="PS00141">
    <property type="entry name" value="ASP_PROTEASE"/>
    <property type="match status" value="1"/>
</dbReference>
<dbReference type="WBParaSite" id="NBR_0000624001-mRNA-1">
    <property type="protein sequence ID" value="NBR_0000624001-mRNA-1"/>
    <property type="gene ID" value="NBR_0000624001"/>
</dbReference>
<reference evidence="6" key="1">
    <citation type="submission" date="2016-04" db="UniProtKB">
        <authorList>
            <consortium name="WormBaseParasite"/>
        </authorList>
    </citation>
    <scope>IDENTIFICATION</scope>
</reference>
<reference evidence="4 5" key="2">
    <citation type="submission" date="2018-11" db="EMBL/GenBank/DDBJ databases">
        <authorList>
            <consortium name="Pathogen Informatics"/>
        </authorList>
    </citation>
    <scope>NUCLEOTIDE SEQUENCE [LARGE SCALE GENOMIC DNA]</scope>
</reference>
<evidence type="ECO:0000256" key="1">
    <source>
        <dbReference type="ARBA" id="ARBA00022801"/>
    </source>
</evidence>
<evidence type="ECO:0000313" key="6">
    <source>
        <dbReference type="WBParaSite" id="NBR_0000624001-mRNA-1"/>
    </source>
</evidence>
<gene>
    <name evidence="4" type="ORF">NBR_LOCUS6241</name>
</gene>
<dbReference type="InterPro" id="IPR021109">
    <property type="entry name" value="Peptidase_aspartic_dom_sf"/>
</dbReference>
<keyword evidence="5" id="KW-1185">Reference proteome</keyword>
<feature type="domain" description="Peptidase A2" evidence="3">
    <location>
        <begin position="71"/>
        <end position="158"/>
    </location>
</feature>
<dbReference type="OMA" id="KERTFIP"/>
<name>A0A158QX53_NIPBR</name>